<keyword evidence="2" id="KW-1185">Reference proteome</keyword>
<accession>F6HYP1</accession>
<evidence type="ECO:0000313" key="2">
    <source>
        <dbReference type="Proteomes" id="UP000009183"/>
    </source>
</evidence>
<proteinExistence type="predicted"/>
<dbReference type="HOGENOM" id="CLU_3417717_0_0_1"/>
<dbReference type="Proteomes" id="UP000009183">
    <property type="component" value="Chromosome 11"/>
</dbReference>
<evidence type="ECO:0000313" key="1">
    <source>
        <dbReference type="EMBL" id="CCB59805.1"/>
    </source>
</evidence>
<sequence>MDEVSLAFSTTAPNRRLAPHDELLAQ</sequence>
<dbReference type="InParanoid" id="F6HYP1"/>
<dbReference type="PaxDb" id="29760-VIT_11s0037g01200.t01"/>
<dbReference type="AlphaFoldDB" id="F6HYP1"/>
<organism evidence="1 2">
    <name type="scientific">Vitis vinifera</name>
    <name type="common">Grape</name>
    <dbReference type="NCBI Taxonomy" id="29760"/>
    <lineage>
        <taxon>Eukaryota</taxon>
        <taxon>Viridiplantae</taxon>
        <taxon>Streptophyta</taxon>
        <taxon>Embryophyta</taxon>
        <taxon>Tracheophyta</taxon>
        <taxon>Spermatophyta</taxon>
        <taxon>Magnoliopsida</taxon>
        <taxon>eudicotyledons</taxon>
        <taxon>Gunneridae</taxon>
        <taxon>Pentapetalae</taxon>
        <taxon>rosids</taxon>
        <taxon>Vitales</taxon>
        <taxon>Vitaceae</taxon>
        <taxon>Viteae</taxon>
        <taxon>Vitis</taxon>
    </lineage>
</organism>
<reference evidence="2" key="1">
    <citation type="journal article" date="2007" name="Nature">
        <title>The grapevine genome sequence suggests ancestral hexaploidization in major angiosperm phyla.</title>
        <authorList>
            <consortium name="The French-Italian Public Consortium for Grapevine Genome Characterization."/>
            <person name="Jaillon O."/>
            <person name="Aury J.-M."/>
            <person name="Noel B."/>
            <person name="Policriti A."/>
            <person name="Clepet C."/>
            <person name="Casagrande A."/>
            <person name="Choisne N."/>
            <person name="Aubourg S."/>
            <person name="Vitulo N."/>
            <person name="Jubin C."/>
            <person name="Vezzi A."/>
            <person name="Legeai F."/>
            <person name="Hugueney P."/>
            <person name="Dasilva C."/>
            <person name="Horner D."/>
            <person name="Mica E."/>
            <person name="Jublot D."/>
            <person name="Poulain J."/>
            <person name="Bruyere C."/>
            <person name="Billault A."/>
            <person name="Segurens B."/>
            <person name="Gouyvenoux M."/>
            <person name="Ugarte E."/>
            <person name="Cattonaro F."/>
            <person name="Anthouard V."/>
            <person name="Vico V."/>
            <person name="Del Fabbro C."/>
            <person name="Alaux M."/>
            <person name="Di Gaspero G."/>
            <person name="Dumas V."/>
            <person name="Felice N."/>
            <person name="Paillard S."/>
            <person name="Juman I."/>
            <person name="Moroldo M."/>
            <person name="Scalabrin S."/>
            <person name="Canaguier A."/>
            <person name="Le Clainche I."/>
            <person name="Malacrida G."/>
            <person name="Durand E."/>
            <person name="Pesole G."/>
            <person name="Laucou V."/>
            <person name="Chatelet P."/>
            <person name="Merdinoglu D."/>
            <person name="Delledonne M."/>
            <person name="Pezzotti M."/>
            <person name="Lecharny A."/>
            <person name="Scarpelli C."/>
            <person name="Artiguenave F."/>
            <person name="Pe M.E."/>
            <person name="Valle G."/>
            <person name="Morgante M."/>
            <person name="Caboche M."/>
            <person name="Adam-Blondon A.-F."/>
            <person name="Weissenbach J."/>
            <person name="Quetier F."/>
            <person name="Wincker P."/>
        </authorList>
    </citation>
    <scope>NUCLEOTIDE SEQUENCE [LARGE SCALE GENOMIC DNA]</scope>
    <source>
        <strain evidence="2">cv. Pinot noir / PN40024</strain>
    </source>
</reference>
<protein>
    <submittedName>
        <fullName evidence="1">Uncharacterized protein</fullName>
    </submittedName>
</protein>
<gene>
    <name evidence="1" type="ordered locus">VIT_11s0037g01200</name>
</gene>
<dbReference type="EMBL" id="FN596499">
    <property type="protein sequence ID" value="CCB59805.1"/>
    <property type="molecule type" value="Genomic_DNA"/>
</dbReference>
<name>F6HYP1_VITVI</name>